<protein>
    <submittedName>
        <fullName evidence="2">Uncharacterized protein</fullName>
    </submittedName>
</protein>
<comment type="caution">
    <text evidence="2">The sequence shown here is derived from an EMBL/GenBank/DDBJ whole genome shotgun (WGS) entry which is preliminary data.</text>
</comment>
<feature type="transmembrane region" description="Helical" evidence="1">
    <location>
        <begin position="55"/>
        <end position="73"/>
    </location>
</feature>
<dbReference type="AlphaFoldDB" id="X1IQT4"/>
<evidence type="ECO:0000313" key="2">
    <source>
        <dbReference type="EMBL" id="GAH71605.1"/>
    </source>
</evidence>
<dbReference type="EMBL" id="BARU01032484">
    <property type="protein sequence ID" value="GAH71605.1"/>
    <property type="molecule type" value="Genomic_DNA"/>
</dbReference>
<accession>X1IQT4</accession>
<feature type="transmembrane region" description="Helical" evidence="1">
    <location>
        <begin position="20"/>
        <end position="43"/>
    </location>
</feature>
<sequence>MFYSTWPFWNPTVHHTAHRVIMTYHSMSTPFIGIVTLLFLEIIEIRSKVNKPLKYMAFIGGVCGGIDAIFWAYTDFF</sequence>
<keyword evidence="1" id="KW-1133">Transmembrane helix</keyword>
<feature type="non-terminal residue" evidence="2">
    <location>
        <position position="77"/>
    </location>
</feature>
<keyword evidence="1" id="KW-0472">Membrane</keyword>
<gene>
    <name evidence="2" type="ORF">S03H2_51223</name>
</gene>
<proteinExistence type="predicted"/>
<organism evidence="2">
    <name type="scientific">marine sediment metagenome</name>
    <dbReference type="NCBI Taxonomy" id="412755"/>
    <lineage>
        <taxon>unclassified sequences</taxon>
        <taxon>metagenomes</taxon>
        <taxon>ecological metagenomes</taxon>
    </lineage>
</organism>
<reference evidence="2" key="1">
    <citation type="journal article" date="2014" name="Front. Microbiol.">
        <title>High frequency of phylogenetically diverse reductive dehalogenase-homologous genes in deep subseafloor sedimentary metagenomes.</title>
        <authorList>
            <person name="Kawai M."/>
            <person name="Futagami T."/>
            <person name="Toyoda A."/>
            <person name="Takaki Y."/>
            <person name="Nishi S."/>
            <person name="Hori S."/>
            <person name="Arai W."/>
            <person name="Tsubouchi T."/>
            <person name="Morono Y."/>
            <person name="Uchiyama I."/>
            <person name="Ito T."/>
            <person name="Fujiyama A."/>
            <person name="Inagaki F."/>
            <person name="Takami H."/>
        </authorList>
    </citation>
    <scope>NUCLEOTIDE SEQUENCE</scope>
    <source>
        <strain evidence="2">Expedition CK06-06</strain>
    </source>
</reference>
<name>X1IQT4_9ZZZZ</name>
<evidence type="ECO:0000256" key="1">
    <source>
        <dbReference type="SAM" id="Phobius"/>
    </source>
</evidence>
<keyword evidence="1" id="KW-0812">Transmembrane</keyword>